<reference evidence="8 9" key="1">
    <citation type="submission" date="2018-09" db="EMBL/GenBank/DDBJ databases">
        <title>Acidovorax cavernicola nov. sp. isolated from Gruta de las Maravillas (Aracena, Spain).</title>
        <authorList>
            <person name="Jurado V."/>
            <person name="Gutierrez-Patricio S."/>
            <person name="Gonzalez-Pimentel J.L."/>
            <person name="Miller A.Z."/>
            <person name="Laiz L."/>
            <person name="Saiz-Jimenez C."/>
        </authorList>
    </citation>
    <scope>NUCLEOTIDE SEQUENCE [LARGE SCALE GENOMIC DNA]</scope>
    <source>
        <strain evidence="8 9">1011MAR4D40.2</strain>
    </source>
</reference>
<evidence type="ECO:0000313" key="9">
    <source>
        <dbReference type="Proteomes" id="UP000265619"/>
    </source>
</evidence>
<dbReference type="CDD" id="cd16917">
    <property type="entry name" value="HATPase_UhpB-NarQ-NarX-like"/>
    <property type="match status" value="1"/>
</dbReference>
<dbReference type="InterPro" id="IPR008979">
    <property type="entry name" value="Galactose-bd-like_sf"/>
</dbReference>
<feature type="transmembrane region" description="Helical" evidence="6">
    <location>
        <begin position="28"/>
        <end position="47"/>
    </location>
</feature>
<evidence type="ECO:0000256" key="1">
    <source>
        <dbReference type="ARBA" id="ARBA00022679"/>
    </source>
</evidence>
<accession>A0A9X8GTM5</accession>
<dbReference type="InterPro" id="IPR050482">
    <property type="entry name" value="Sensor_HK_TwoCompSys"/>
</dbReference>
<dbReference type="Proteomes" id="UP000265619">
    <property type="component" value="Unassembled WGS sequence"/>
</dbReference>
<gene>
    <name evidence="8" type="ORF">D3H34_22640</name>
</gene>
<protein>
    <submittedName>
        <fullName evidence="8">Histidine kinase</fullName>
    </submittedName>
</protein>
<dbReference type="SUPFAM" id="SSF55874">
    <property type="entry name" value="ATPase domain of HSP90 chaperone/DNA topoisomerase II/histidine kinase"/>
    <property type="match status" value="1"/>
</dbReference>
<feature type="region of interest" description="Disordered" evidence="5">
    <location>
        <begin position="57"/>
        <end position="83"/>
    </location>
</feature>
<dbReference type="EMBL" id="QXMN01000033">
    <property type="protein sequence ID" value="RIX76345.1"/>
    <property type="molecule type" value="Genomic_DNA"/>
</dbReference>
<feature type="transmembrane region" description="Helical" evidence="6">
    <location>
        <begin position="305"/>
        <end position="326"/>
    </location>
</feature>
<dbReference type="SUPFAM" id="SSF49785">
    <property type="entry name" value="Galactose-binding domain-like"/>
    <property type="match status" value="1"/>
</dbReference>
<proteinExistence type="predicted"/>
<evidence type="ECO:0000313" key="8">
    <source>
        <dbReference type="EMBL" id="RIX76345.1"/>
    </source>
</evidence>
<feature type="transmembrane region" description="Helical" evidence="6">
    <location>
        <begin position="214"/>
        <end position="235"/>
    </location>
</feature>
<dbReference type="OrthoDB" id="8697484at2"/>
<dbReference type="GO" id="GO:0016301">
    <property type="term" value="F:kinase activity"/>
    <property type="evidence" value="ECO:0007669"/>
    <property type="project" value="UniProtKB-KW"/>
</dbReference>
<evidence type="ECO:0000256" key="3">
    <source>
        <dbReference type="ARBA" id="ARBA00023012"/>
    </source>
</evidence>
<dbReference type="GO" id="GO:0000160">
    <property type="term" value="P:phosphorelay signal transduction system"/>
    <property type="evidence" value="ECO:0007669"/>
    <property type="project" value="UniProtKB-KW"/>
</dbReference>
<evidence type="ECO:0000259" key="7">
    <source>
        <dbReference type="PROSITE" id="PS50109"/>
    </source>
</evidence>
<feature type="transmembrane region" description="Helical" evidence="6">
    <location>
        <begin position="363"/>
        <end position="383"/>
    </location>
</feature>
<keyword evidence="1" id="KW-0808">Transferase</keyword>
<evidence type="ECO:0000256" key="4">
    <source>
        <dbReference type="SAM" id="Coils"/>
    </source>
</evidence>
<feature type="transmembrane region" description="Helical" evidence="6">
    <location>
        <begin position="332"/>
        <end position="351"/>
    </location>
</feature>
<evidence type="ECO:0000256" key="5">
    <source>
        <dbReference type="SAM" id="MobiDB-lite"/>
    </source>
</evidence>
<name>A0A9X8GTM5_9BURK</name>
<dbReference type="InterPro" id="IPR036890">
    <property type="entry name" value="HATPase_C_sf"/>
</dbReference>
<feature type="coiled-coil region" evidence="4">
    <location>
        <begin position="415"/>
        <end position="442"/>
    </location>
</feature>
<evidence type="ECO:0000256" key="6">
    <source>
        <dbReference type="SAM" id="Phobius"/>
    </source>
</evidence>
<keyword evidence="4" id="KW-0175">Coiled coil</keyword>
<organism evidence="8 9">
    <name type="scientific">Acidovorax cavernicola</name>
    <dbReference type="NCBI Taxonomy" id="1675792"/>
    <lineage>
        <taxon>Bacteria</taxon>
        <taxon>Pseudomonadati</taxon>
        <taxon>Pseudomonadota</taxon>
        <taxon>Betaproteobacteria</taxon>
        <taxon>Burkholderiales</taxon>
        <taxon>Comamonadaceae</taxon>
        <taxon>Acidovorax</taxon>
    </lineage>
</organism>
<dbReference type="Gene3D" id="3.30.565.10">
    <property type="entry name" value="Histidine kinase-like ATPase, C-terminal domain"/>
    <property type="match status" value="1"/>
</dbReference>
<dbReference type="PANTHER" id="PTHR24421">
    <property type="entry name" value="NITRATE/NITRITE SENSOR PROTEIN NARX-RELATED"/>
    <property type="match status" value="1"/>
</dbReference>
<keyword evidence="6" id="KW-1133">Transmembrane helix</keyword>
<feature type="transmembrane region" description="Helical" evidence="6">
    <location>
        <begin position="242"/>
        <end position="260"/>
    </location>
</feature>
<dbReference type="AlphaFoldDB" id="A0A9X8GTM5"/>
<feature type="transmembrane region" description="Helical" evidence="6">
    <location>
        <begin position="175"/>
        <end position="194"/>
    </location>
</feature>
<keyword evidence="3" id="KW-0902">Two-component regulatory system</keyword>
<keyword evidence="6" id="KW-0812">Transmembrane</keyword>
<feature type="transmembrane region" description="Helical" evidence="6">
    <location>
        <begin position="389"/>
        <end position="408"/>
    </location>
</feature>
<dbReference type="PROSITE" id="PS50109">
    <property type="entry name" value="HIS_KIN"/>
    <property type="match status" value="1"/>
</dbReference>
<keyword evidence="9" id="KW-1185">Reference proteome</keyword>
<sequence>MPYQEHLPQAGRQLAHRGGLPGTKARPAALSFVFGGLVLWALFLLFFTGSAHAQAPSPVPAPAPELRAEAARGTGWNDSTPPADGWTPVTLPDSWATRWPGFDGVVWYRLTWDEASPPTERGLLLHYLNMAGDVSLNGTPIWRDTSLVEPLTRAWNSPRYWLLAAPQLRAGTNTLLVRVSGLSAYQAGLGPVSLGTPLAMQAEHAREQLMRRDLQVFGLAISAAVSAFFAAWWLLRRRETAYGWFAAMSVLWLLFGYNQIATSPWPFASNHSWQALNMSLLLVFSVSYGVFVLRFAGRRMPRLEVAAFAVAAIGVLDLWFAGIANLPTHRAIWTLLGGLTIIVVNSSGIFHALRHRGSPMRSLAPFMAVSALTGAHDLLVFMQVIDSNIYYTTMSSYVLLLGMALTQAGRFVQSLRRIENFNTELIEEVNAAKAELAATLAQQHALELAHARIGERVNLVSDLHDGLGGMLLGSIATLERTPDNLTAPQLLAMLKSLRDDLRLIIDAAGRDDGTRALGELLAPLRHRSAQLLDANGIDCRWKVSGIDTLELAPSQSLDLMRFLQEALTNVLKHSAGRRVDVTVTRAGAELQLSVRDDGRGFAVDGMNGTASGAGLRNLRARARRLGAQLQLQSRPGETQVALRMPLDGAAPT</sequence>
<keyword evidence="6" id="KW-0472">Membrane</keyword>
<dbReference type="SMART" id="SM00387">
    <property type="entry name" value="HATPase_c"/>
    <property type="match status" value="1"/>
</dbReference>
<dbReference type="InterPro" id="IPR005467">
    <property type="entry name" value="His_kinase_dom"/>
</dbReference>
<comment type="caution">
    <text evidence="8">The sequence shown here is derived from an EMBL/GenBank/DDBJ whole genome shotgun (WGS) entry which is preliminary data.</text>
</comment>
<dbReference type="Pfam" id="PF02518">
    <property type="entry name" value="HATPase_c"/>
    <property type="match status" value="1"/>
</dbReference>
<dbReference type="Gene3D" id="2.60.120.260">
    <property type="entry name" value="Galactose-binding domain-like"/>
    <property type="match status" value="1"/>
</dbReference>
<dbReference type="PANTHER" id="PTHR24421:SF58">
    <property type="entry name" value="SIGNAL TRANSDUCTION HISTIDINE-PROTEIN KINASE_PHOSPHATASE UHPB"/>
    <property type="match status" value="1"/>
</dbReference>
<dbReference type="InterPro" id="IPR003594">
    <property type="entry name" value="HATPase_dom"/>
</dbReference>
<feature type="transmembrane region" description="Helical" evidence="6">
    <location>
        <begin position="272"/>
        <end position="293"/>
    </location>
</feature>
<feature type="domain" description="Histidine kinase" evidence="7">
    <location>
        <begin position="559"/>
        <end position="648"/>
    </location>
</feature>
<keyword evidence="2 8" id="KW-0418">Kinase</keyword>
<evidence type="ECO:0000256" key="2">
    <source>
        <dbReference type="ARBA" id="ARBA00022777"/>
    </source>
</evidence>